<dbReference type="InterPro" id="IPR017462">
    <property type="entry name" value="Sulphur_relay_TusC/DsrF"/>
</dbReference>
<dbReference type="STRING" id="966.BTA35_0207035"/>
<comment type="caution">
    <text evidence="2">The sequence shown here is derived from an EMBL/GenBank/DDBJ whole genome shotgun (WGS) entry which is preliminary data.</text>
</comment>
<comment type="similarity">
    <text evidence="1">Belongs to the DsrF/TusC family.</text>
</comment>
<dbReference type="NCBIfam" id="NF001238">
    <property type="entry name" value="PRK00211.1"/>
    <property type="match status" value="1"/>
</dbReference>
<dbReference type="PANTHER" id="PTHR38780">
    <property type="entry name" value="PROTEIN TUSC"/>
    <property type="match status" value="1"/>
</dbReference>
<dbReference type="RefSeq" id="WP_078319101.1">
    <property type="nucleotide sequence ID" value="NZ_FXTS01000002.1"/>
</dbReference>
<dbReference type="Proteomes" id="UP000190064">
    <property type="component" value="Unassembled WGS sequence"/>
</dbReference>
<sequence>MSELLIIFRKPPIGTSWAREAIDLALVGAAFGQQATLLFMGDGVYQLLSNQQPDQVEQKGTQAMMKALPMYDIDQVFVCEKSLSERGLRANLLDFECQSISQASLQKLLNSHRQVFNF</sequence>
<evidence type="ECO:0000256" key="1">
    <source>
        <dbReference type="ARBA" id="ARBA00005996"/>
    </source>
</evidence>
<dbReference type="AlphaFoldDB" id="A0A1T1HD19"/>
<evidence type="ECO:0000313" key="3">
    <source>
        <dbReference type="Proteomes" id="UP000190064"/>
    </source>
</evidence>
<dbReference type="PANTHER" id="PTHR38780:SF1">
    <property type="entry name" value="PROTEIN TUSC"/>
    <property type="match status" value="1"/>
</dbReference>
<reference evidence="2" key="1">
    <citation type="submission" date="2017-02" db="EMBL/GenBank/DDBJ databases">
        <title>Draft Genome Sequence of the Salt Water Bacterium Oceanospirillum linum ATCC 11336.</title>
        <authorList>
            <person name="Trachtenberg A.M."/>
            <person name="Carney J.G."/>
            <person name="Linnane J.D."/>
            <person name="Rheaume B.A."/>
            <person name="Pitts N.L."/>
            <person name="Mykles D.L."/>
            <person name="Maclea K.S."/>
        </authorList>
    </citation>
    <scope>NUCLEOTIDE SEQUENCE [LARGE SCALE GENOMIC DNA]</scope>
    <source>
        <strain evidence="2">ATCC 11336</strain>
    </source>
</reference>
<dbReference type="EMBL" id="MTSD02000002">
    <property type="protein sequence ID" value="OOV87754.1"/>
    <property type="molecule type" value="Genomic_DNA"/>
</dbReference>
<dbReference type="NCBIfam" id="TIGR03010">
    <property type="entry name" value="sulf_tusC_dsrF"/>
    <property type="match status" value="1"/>
</dbReference>
<dbReference type="GO" id="GO:0016740">
    <property type="term" value="F:transferase activity"/>
    <property type="evidence" value="ECO:0007669"/>
    <property type="project" value="UniProtKB-KW"/>
</dbReference>
<proteinExistence type="inferred from homology"/>
<accession>A0A1T1HD19</accession>
<dbReference type="Pfam" id="PF02635">
    <property type="entry name" value="DsrE"/>
    <property type="match status" value="1"/>
</dbReference>
<evidence type="ECO:0000313" key="2">
    <source>
        <dbReference type="EMBL" id="OOV87754.1"/>
    </source>
</evidence>
<gene>
    <name evidence="2" type="ORF">BTA35_0207035</name>
</gene>
<name>A0A1T1HD19_OCELI</name>
<dbReference type="InterPro" id="IPR027396">
    <property type="entry name" value="DsrEFH-like"/>
</dbReference>
<dbReference type="SUPFAM" id="SSF75169">
    <property type="entry name" value="DsrEFH-like"/>
    <property type="match status" value="1"/>
</dbReference>
<protein>
    <submittedName>
        <fullName evidence="2">Sulfurtransferase TusC</fullName>
    </submittedName>
</protein>
<organism evidence="2 3">
    <name type="scientific">Oceanospirillum linum</name>
    <dbReference type="NCBI Taxonomy" id="966"/>
    <lineage>
        <taxon>Bacteria</taxon>
        <taxon>Pseudomonadati</taxon>
        <taxon>Pseudomonadota</taxon>
        <taxon>Gammaproteobacteria</taxon>
        <taxon>Oceanospirillales</taxon>
        <taxon>Oceanospirillaceae</taxon>
        <taxon>Oceanospirillum</taxon>
    </lineage>
</organism>
<dbReference type="Gene3D" id="3.40.1260.10">
    <property type="entry name" value="DsrEFH-like"/>
    <property type="match status" value="1"/>
</dbReference>
<keyword evidence="3" id="KW-1185">Reference proteome</keyword>
<dbReference type="InterPro" id="IPR003787">
    <property type="entry name" value="Sulphur_relay_DsrE/F-like"/>
</dbReference>